<feature type="signal peptide" evidence="1">
    <location>
        <begin position="1"/>
        <end position="24"/>
    </location>
</feature>
<dbReference type="PANTHER" id="PTHR12631:SF10">
    <property type="entry name" value="BETA-XYLOSIDASE-LIKE PROTEIN-RELATED"/>
    <property type="match status" value="1"/>
</dbReference>
<feature type="chain" id="PRO_5039635967" evidence="1">
    <location>
        <begin position="25"/>
        <end position="469"/>
    </location>
</feature>
<gene>
    <name evidence="2" type="ORF">AVDCRST_MAG13-403</name>
</gene>
<protein>
    <submittedName>
        <fullName evidence="2">GH39 / GH5</fullName>
    </submittedName>
</protein>
<dbReference type="AlphaFoldDB" id="A0A6J4RFW4"/>
<dbReference type="InterPro" id="IPR051923">
    <property type="entry name" value="Glycosyl_Hydrolase_39"/>
</dbReference>
<dbReference type="GO" id="GO:0004553">
    <property type="term" value="F:hydrolase activity, hydrolyzing O-glycosyl compounds"/>
    <property type="evidence" value="ECO:0007669"/>
    <property type="project" value="TreeGrafter"/>
</dbReference>
<proteinExistence type="predicted"/>
<dbReference type="EMBL" id="CADCVO010000059">
    <property type="protein sequence ID" value="CAA9470036.1"/>
    <property type="molecule type" value="Genomic_DNA"/>
</dbReference>
<reference evidence="2" key="1">
    <citation type="submission" date="2020-02" db="EMBL/GenBank/DDBJ databases">
        <authorList>
            <person name="Meier V. D."/>
        </authorList>
    </citation>
    <scope>NUCLEOTIDE SEQUENCE</scope>
    <source>
        <strain evidence="2">AVDCRST_MAG13</strain>
    </source>
</reference>
<sequence>MRLRLPSLLLLVLVGALAVPGAAAASPAQFTVFDAPRELKGDDAGLRAQTLDELQALGVRWLRVTLYWKDVAPEPEAAKAPVFDERDPDEGYDWTRYDPVIREARARGMQLLLTVSGPVPKWATRDRDDFVTEPSPLRFERFTTAVGRRYGDDVSIWAVWNEPNQPNFLLPQFRNGRAASPAIYRRLFQAADRGLRAAGQGDDPVLAGETAPRGTPLVVAPVTFLRGTLCLDAEFRRSPRCGRLPADGWAHHPYTTQAGPYFVPGRSTDVTIGVLGRLSSALDRAERAGALPRGQGIYITEFGVQSEPDPNVGVPQPVQAEQRSIAELIAFRNPRVRSFAQYLMRDDFPRENLPASRRYSGFESGLREAAGAVKPAYEGFRLPLVALRGRARTSLWGLVRPATGPTAVVVEFRDRGGAWRRLKVKTTSAQGTWSTTTSLRASRRYRVRWTAPDGTEHVGPATRSYAPRS</sequence>
<accession>A0A6J4RFW4</accession>
<dbReference type="Gene3D" id="3.20.20.80">
    <property type="entry name" value="Glycosidases"/>
    <property type="match status" value="1"/>
</dbReference>
<evidence type="ECO:0000256" key="1">
    <source>
        <dbReference type="SAM" id="SignalP"/>
    </source>
</evidence>
<dbReference type="PANTHER" id="PTHR12631">
    <property type="entry name" value="ALPHA-L-IDURONIDASE"/>
    <property type="match status" value="1"/>
</dbReference>
<keyword evidence="1" id="KW-0732">Signal</keyword>
<evidence type="ECO:0000313" key="2">
    <source>
        <dbReference type="EMBL" id="CAA9470036.1"/>
    </source>
</evidence>
<dbReference type="InterPro" id="IPR017853">
    <property type="entry name" value="GH"/>
</dbReference>
<organism evidence="2">
    <name type="scientific">uncultured Solirubrobacteraceae bacterium</name>
    <dbReference type="NCBI Taxonomy" id="1162706"/>
    <lineage>
        <taxon>Bacteria</taxon>
        <taxon>Bacillati</taxon>
        <taxon>Actinomycetota</taxon>
        <taxon>Thermoleophilia</taxon>
        <taxon>Solirubrobacterales</taxon>
        <taxon>Solirubrobacteraceae</taxon>
        <taxon>environmental samples</taxon>
    </lineage>
</organism>
<dbReference type="SUPFAM" id="SSF51445">
    <property type="entry name" value="(Trans)glycosidases"/>
    <property type="match status" value="1"/>
</dbReference>
<name>A0A6J4RFW4_9ACTN</name>